<feature type="compositionally biased region" description="Low complexity" evidence="1">
    <location>
        <begin position="506"/>
        <end position="516"/>
    </location>
</feature>
<evidence type="ECO:0000256" key="1">
    <source>
        <dbReference type="SAM" id="MobiDB-lite"/>
    </source>
</evidence>
<feature type="compositionally biased region" description="Basic residues" evidence="1">
    <location>
        <begin position="112"/>
        <end position="122"/>
    </location>
</feature>
<feature type="compositionally biased region" description="Basic and acidic residues" evidence="1">
    <location>
        <begin position="213"/>
        <end position="228"/>
    </location>
</feature>
<feature type="compositionally biased region" description="Pro residues" evidence="1">
    <location>
        <begin position="59"/>
        <end position="75"/>
    </location>
</feature>
<feature type="compositionally biased region" description="Polar residues" evidence="1">
    <location>
        <begin position="39"/>
        <end position="50"/>
    </location>
</feature>
<dbReference type="KEGG" id="pgr:PGTG_16287"/>
<dbReference type="PANTHER" id="PTHR47501">
    <property type="entry name" value="TRANSPOSASE-RELATED"/>
    <property type="match status" value="1"/>
</dbReference>
<feature type="compositionally biased region" description="Polar residues" evidence="1">
    <location>
        <begin position="81"/>
        <end position="94"/>
    </location>
</feature>
<evidence type="ECO:0000313" key="2">
    <source>
        <dbReference type="EMBL" id="EFP89999.1"/>
    </source>
</evidence>
<dbReference type="PANTHER" id="PTHR47501:SF5">
    <property type="entry name" value="HAT C-TERMINAL DIMERISATION DOMAIN-CONTAINING PROTEIN"/>
    <property type="match status" value="1"/>
</dbReference>
<feature type="region of interest" description="Disordered" evidence="1">
    <location>
        <begin position="499"/>
        <end position="569"/>
    </location>
</feature>
<dbReference type="InParanoid" id="E3L0B2"/>
<evidence type="ECO:0008006" key="4">
    <source>
        <dbReference type="Google" id="ProtNLM"/>
    </source>
</evidence>
<reference evidence="3" key="2">
    <citation type="journal article" date="2011" name="Proc. Natl. Acad. Sci. U.S.A.">
        <title>Obligate biotrophy features unraveled by the genomic analysis of rust fungi.</title>
        <authorList>
            <person name="Duplessis S."/>
            <person name="Cuomo C.A."/>
            <person name="Lin Y.-C."/>
            <person name="Aerts A."/>
            <person name="Tisserant E."/>
            <person name="Veneault-Fourrey C."/>
            <person name="Joly D.L."/>
            <person name="Hacquard S."/>
            <person name="Amselem J."/>
            <person name="Cantarel B.L."/>
            <person name="Chiu R."/>
            <person name="Coutinho P.M."/>
            <person name="Feau N."/>
            <person name="Field M."/>
            <person name="Frey P."/>
            <person name="Gelhaye E."/>
            <person name="Goldberg J."/>
            <person name="Grabherr M.G."/>
            <person name="Kodira C.D."/>
            <person name="Kohler A."/>
            <person name="Kuees U."/>
            <person name="Lindquist E.A."/>
            <person name="Lucas S.M."/>
            <person name="Mago R."/>
            <person name="Mauceli E."/>
            <person name="Morin E."/>
            <person name="Murat C."/>
            <person name="Pangilinan J.L."/>
            <person name="Park R."/>
            <person name="Pearson M."/>
            <person name="Quesneville H."/>
            <person name="Rouhier N."/>
            <person name="Sakthikumar S."/>
            <person name="Salamov A.A."/>
            <person name="Schmutz J."/>
            <person name="Selles B."/>
            <person name="Shapiro H."/>
            <person name="Tanguay P."/>
            <person name="Tuskan G.A."/>
            <person name="Henrissat B."/>
            <person name="Van de Peer Y."/>
            <person name="Rouze P."/>
            <person name="Ellis J.G."/>
            <person name="Dodds P.N."/>
            <person name="Schein J.E."/>
            <person name="Zhong S."/>
            <person name="Hamelin R.C."/>
            <person name="Grigoriev I.V."/>
            <person name="Szabo L.J."/>
            <person name="Martin F."/>
        </authorList>
    </citation>
    <scope>NUCLEOTIDE SEQUENCE [LARGE SCALE GENOMIC DNA]</scope>
    <source>
        <strain evidence="3">CRL 75-36-700-3 / race SCCL</strain>
    </source>
</reference>
<dbReference type="Proteomes" id="UP000008783">
    <property type="component" value="Unassembled WGS sequence"/>
</dbReference>
<feature type="region of interest" description="Disordered" evidence="1">
    <location>
        <begin position="1"/>
        <end position="151"/>
    </location>
</feature>
<dbReference type="GeneID" id="10545895"/>
<keyword evidence="3" id="KW-1185">Reference proteome</keyword>
<dbReference type="EMBL" id="DS178327">
    <property type="protein sequence ID" value="EFP89999.1"/>
    <property type="molecule type" value="Genomic_DNA"/>
</dbReference>
<feature type="compositionally biased region" description="Acidic residues" evidence="1">
    <location>
        <begin position="524"/>
        <end position="561"/>
    </location>
</feature>
<gene>
    <name evidence="2" type="ORF">PGTG_16287</name>
</gene>
<dbReference type="OrthoDB" id="2506397at2759"/>
<feature type="region of interest" description="Disordered" evidence="1">
    <location>
        <begin position="204"/>
        <end position="231"/>
    </location>
</feature>
<dbReference type="eggNOG" id="KOG1121">
    <property type="taxonomic scope" value="Eukaryota"/>
</dbReference>
<dbReference type="HOGENOM" id="CLU_009635_2_2_1"/>
<dbReference type="InterPro" id="IPR012337">
    <property type="entry name" value="RNaseH-like_sf"/>
</dbReference>
<dbReference type="VEuPathDB" id="FungiDB:PGTG_16287"/>
<sequence>MAPESQSSEFHAHEASENNPTVSDQSHRSRQRSLRSSSVTISPNMIVPSSDSRRTVSRPAPPNTKRPAMASPPPNDASDLDSGTSVADSATCKNTRSKRQKQKRASPAVKAPKSHRKNKKSKTTGSSEAVNAAGEAYDYDQDSSEGSVQIVARPNRKGGLKEAKEKEALELLRYFEQPYFKKGDPPNSALNYQCKFCKGVYRGQKSSRGNLKTHRDGSTQEDKSDKGCPGRHKAKLAGYILPPSVAESRAAAAKGGLDASQPGIKGFLEYKTVFVNKVLNQLIMLWQIRQALPWTRIEDPYLRAAFRYANPKALLHGRRWSADESKKLYSMLKAHVFDELSNLDTRFTLIHDVWTTKGNRFAFIGAAVAYINREWEYVVRHLTLKMIPWKHAGHLLARPIAVILKKKNLHRKMLAQTTDSGSNNNTMASTMDRLLCDANKNTDHAWDPATLHIRCFCHKLALIVNAGLVALSLKTLPPSKTKASVLGFFPVLGRLVEEEEPERLDSQSQSITTTSQAPRTEVTENQEMDDEDSGSDYGNADDEGDDEASNVMESGDESEDVGQEKHGKTTRLLDLTQKITRSAAQRANFTRIAQQLNLKVTPLIAGYGIRWNIKYQSHKKAIDAREVIDQILKEDQESNGAGDFDDVLFSPRDWKEIDNLNREMEVRFQWTYLFFLLLT</sequence>
<reference key="1">
    <citation type="submission" date="2007-01" db="EMBL/GenBank/DDBJ databases">
        <title>The Genome Sequence of Puccinia graminis f. sp. tritici Strain CRL 75-36-700-3.</title>
        <authorList>
            <consortium name="The Broad Institute Genome Sequencing Platform"/>
            <person name="Birren B."/>
            <person name="Lander E."/>
            <person name="Galagan J."/>
            <person name="Nusbaum C."/>
            <person name="Devon K."/>
            <person name="Cuomo C."/>
            <person name="Jaffe D."/>
            <person name="Butler J."/>
            <person name="Alvarez P."/>
            <person name="Gnerre S."/>
            <person name="Grabherr M."/>
            <person name="Mauceli E."/>
            <person name="Brockman W."/>
            <person name="Young S."/>
            <person name="LaButti K."/>
            <person name="Sykes S."/>
            <person name="DeCaprio D."/>
            <person name="Crawford M."/>
            <person name="Koehrsen M."/>
            <person name="Engels R."/>
            <person name="Montgomery P."/>
            <person name="Pearson M."/>
            <person name="Howarth C."/>
            <person name="Larson L."/>
            <person name="White J."/>
            <person name="Zeng Q."/>
            <person name="Kodira C."/>
            <person name="Yandava C."/>
            <person name="Alvarado L."/>
            <person name="O'Leary S."/>
            <person name="Szabo L."/>
            <person name="Dean R."/>
            <person name="Schein J."/>
        </authorList>
    </citation>
    <scope>NUCLEOTIDE SEQUENCE</scope>
    <source>
        <strain>CRL 75-36-700-3</strain>
    </source>
</reference>
<accession>E3L0B2</accession>
<feature type="compositionally biased region" description="Basic residues" evidence="1">
    <location>
        <begin position="95"/>
        <end position="104"/>
    </location>
</feature>
<proteinExistence type="predicted"/>
<dbReference type="RefSeq" id="XP_003334418.1">
    <property type="nucleotide sequence ID" value="XM_003334370.1"/>
</dbReference>
<name>E3L0B2_PUCGT</name>
<dbReference type="SUPFAM" id="SSF53098">
    <property type="entry name" value="Ribonuclease H-like"/>
    <property type="match status" value="1"/>
</dbReference>
<dbReference type="AlphaFoldDB" id="E3L0B2"/>
<evidence type="ECO:0000313" key="3">
    <source>
        <dbReference type="Proteomes" id="UP000008783"/>
    </source>
</evidence>
<organism evidence="2 3">
    <name type="scientific">Puccinia graminis f. sp. tritici (strain CRL 75-36-700-3 / race SCCL)</name>
    <name type="common">Black stem rust fungus</name>
    <dbReference type="NCBI Taxonomy" id="418459"/>
    <lineage>
        <taxon>Eukaryota</taxon>
        <taxon>Fungi</taxon>
        <taxon>Dikarya</taxon>
        <taxon>Basidiomycota</taxon>
        <taxon>Pucciniomycotina</taxon>
        <taxon>Pucciniomycetes</taxon>
        <taxon>Pucciniales</taxon>
        <taxon>Pucciniaceae</taxon>
        <taxon>Puccinia</taxon>
    </lineage>
</organism>
<protein>
    <recommendedName>
        <fullName evidence="4">BED-type domain-containing protein</fullName>
    </recommendedName>
</protein>